<dbReference type="SUPFAM" id="SSF47266">
    <property type="entry name" value="4-helical cytokines"/>
    <property type="match status" value="1"/>
</dbReference>
<reference evidence="10" key="1">
    <citation type="submission" date="2025-08" db="UniProtKB">
        <authorList>
            <consortium name="Ensembl"/>
        </authorList>
    </citation>
    <scope>IDENTIFICATION</scope>
</reference>
<evidence type="ECO:0000256" key="3">
    <source>
        <dbReference type="ARBA" id="ARBA00015150"/>
    </source>
</evidence>
<name>A0A8C4Z365_GADMO</name>
<dbReference type="Pfam" id="PF01110">
    <property type="entry name" value="CNTF"/>
    <property type="match status" value="1"/>
</dbReference>
<dbReference type="InterPro" id="IPR009079">
    <property type="entry name" value="4_helix_cytokine-like_core"/>
</dbReference>
<protein>
    <recommendedName>
        <fullName evidence="3">Ciliary neurotrophic factor</fullName>
    </recommendedName>
</protein>
<sequence length="222" mass="24747">MIGHMYFPLLLQPTKSFPSALLSLLLVMAVHSSRTVSLSRSQNCGTPLQQSLKLTRLIHKESVELIRTYKASQGAMSELFCKSSSSEVPQPKISGLEPSERLLSVSSILQSFLPHLQRVLEQQTDLQSPSSRLLTELSNVRNRSASLASVISCLYQNLFPNLPAPEPAGGPTQMPPPQNIFQQKVYGCVVLRRFKDFLLNVARELRTLKSRVCRMPPANTLF</sequence>
<dbReference type="GO" id="GO:0005737">
    <property type="term" value="C:cytoplasm"/>
    <property type="evidence" value="ECO:0007669"/>
    <property type="project" value="UniProtKB-SubCell"/>
</dbReference>
<dbReference type="OrthoDB" id="9943465at2759"/>
<comment type="similarity">
    <text evidence="2">Belongs to the CNTF family.</text>
</comment>
<comment type="subcellular location">
    <subcellularLocation>
        <location evidence="1">Cytoplasm</location>
    </subcellularLocation>
</comment>
<dbReference type="GO" id="GO:0008083">
    <property type="term" value="F:growth factor activity"/>
    <property type="evidence" value="ECO:0007669"/>
    <property type="project" value="UniProtKB-KW"/>
</dbReference>
<evidence type="ECO:0000256" key="6">
    <source>
        <dbReference type="ARBA" id="ARBA00022782"/>
    </source>
</evidence>
<evidence type="ECO:0000313" key="11">
    <source>
        <dbReference type="Proteomes" id="UP000694546"/>
    </source>
</evidence>
<evidence type="ECO:0000256" key="5">
    <source>
        <dbReference type="ARBA" id="ARBA00022490"/>
    </source>
</evidence>
<evidence type="ECO:0000256" key="7">
    <source>
        <dbReference type="ARBA" id="ARBA00022902"/>
    </source>
</evidence>
<dbReference type="GO" id="GO:0007399">
    <property type="term" value="P:nervous system development"/>
    <property type="evidence" value="ECO:0007669"/>
    <property type="project" value="UniProtKB-KW"/>
</dbReference>
<keyword evidence="11" id="KW-1185">Reference proteome</keyword>
<evidence type="ECO:0000256" key="2">
    <source>
        <dbReference type="ARBA" id="ARBA00007988"/>
    </source>
</evidence>
<dbReference type="Proteomes" id="UP000694546">
    <property type="component" value="Chromosome 4"/>
</dbReference>
<proteinExistence type="inferred from homology"/>
<evidence type="ECO:0000256" key="9">
    <source>
        <dbReference type="ARBA" id="ARBA00025427"/>
    </source>
</evidence>
<evidence type="ECO:0000256" key="8">
    <source>
        <dbReference type="ARBA" id="ARBA00023030"/>
    </source>
</evidence>
<keyword evidence="4" id="KW-0217">Developmental protein</keyword>
<dbReference type="PANTHER" id="PTHR15196:SF0">
    <property type="entry name" value="CILIARY NEUROTROPHIC FACTOR"/>
    <property type="match status" value="1"/>
</dbReference>
<evidence type="ECO:0000313" key="10">
    <source>
        <dbReference type="Ensembl" id="ENSGMOP00000006095.2"/>
    </source>
</evidence>
<dbReference type="AlphaFoldDB" id="A0A8C4Z365"/>
<accession>A0A8C4Z365</accession>
<evidence type="ECO:0000256" key="4">
    <source>
        <dbReference type="ARBA" id="ARBA00022473"/>
    </source>
</evidence>
<dbReference type="PANTHER" id="PTHR15196">
    <property type="entry name" value="CILIARY NEUROTROPHIC FACTOR"/>
    <property type="match status" value="1"/>
</dbReference>
<dbReference type="InterPro" id="IPR000151">
    <property type="entry name" value="Ciliary_neurotrophic_fac_CNTF"/>
</dbReference>
<dbReference type="GO" id="GO:0005127">
    <property type="term" value="F:ciliary neurotrophic factor receptor binding"/>
    <property type="evidence" value="ECO:0007669"/>
    <property type="project" value="InterPro"/>
</dbReference>
<dbReference type="Gene3D" id="1.20.1250.10">
    <property type="match status" value="1"/>
</dbReference>
<dbReference type="GeneTree" id="ENSGT00420000029890"/>
<dbReference type="OMA" id="RNQQCGN"/>
<keyword evidence="5" id="KW-0963">Cytoplasm</keyword>
<gene>
    <name evidence="10" type="primary">m17</name>
</gene>
<keyword evidence="6" id="KW-0221">Differentiation</keyword>
<dbReference type="GO" id="GO:0070120">
    <property type="term" value="P:ciliary neurotrophic factor-mediated signaling pathway"/>
    <property type="evidence" value="ECO:0007669"/>
    <property type="project" value="InterPro"/>
</dbReference>
<dbReference type="GO" id="GO:0043524">
    <property type="term" value="P:negative regulation of neuron apoptotic process"/>
    <property type="evidence" value="ECO:0007669"/>
    <property type="project" value="InterPro"/>
</dbReference>
<dbReference type="Ensembl" id="ENSGMOT00000006271.2">
    <property type="protein sequence ID" value="ENSGMOP00000006095.2"/>
    <property type="gene ID" value="ENSGMOG00000005743.2"/>
</dbReference>
<keyword evidence="8" id="KW-0339">Growth factor</keyword>
<keyword evidence="7" id="KW-0524">Neurogenesis</keyword>
<organism evidence="10 11">
    <name type="scientific">Gadus morhua</name>
    <name type="common">Atlantic cod</name>
    <dbReference type="NCBI Taxonomy" id="8049"/>
    <lineage>
        <taxon>Eukaryota</taxon>
        <taxon>Metazoa</taxon>
        <taxon>Chordata</taxon>
        <taxon>Craniata</taxon>
        <taxon>Vertebrata</taxon>
        <taxon>Euteleostomi</taxon>
        <taxon>Actinopterygii</taxon>
        <taxon>Neopterygii</taxon>
        <taxon>Teleostei</taxon>
        <taxon>Neoteleostei</taxon>
        <taxon>Acanthomorphata</taxon>
        <taxon>Zeiogadaria</taxon>
        <taxon>Gadariae</taxon>
        <taxon>Gadiformes</taxon>
        <taxon>Gadoidei</taxon>
        <taxon>Gadidae</taxon>
        <taxon>Gadus</taxon>
    </lineage>
</organism>
<dbReference type="GO" id="GO:0030154">
    <property type="term" value="P:cell differentiation"/>
    <property type="evidence" value="ECO:0007669"/>
    <property type="project" value="UniProtKB-KW"/>
</dbReference>
<evidence type="ECO:0000256" key="1">
    <source>
        <dbReference type="ARBA" id="ARBA00004496"/>
    </source>
</evidence>
<reference evidence="10" key="2">
    <citation type="submission" date="2025-09" db="UniProtKB">
        <authorList>
            <consortium name="Ensembl"/>
        </authorList>
    </citation>
    <scope>IDENTIFICATION</scope>
</reference>
<comment type="function">
    <text evidence="9">CNTF is a survival factor for various neuronal cell types. Seems to prevent the degeneration of motor axons after axotomy.</text>
</comment>